<sequence length="268" mass="30581">MNCNDIRKYFYAFIDNELDVEKNIEILAHLDMCYECSQKIEEERLLHKRVKETVCMVKAPAYLEHNILKSVAKKPNFFTLLKENLLLKSRLLPLTAIATVVIIAVSFFVIQSNLKKNDALYLAESEFHNYLKENLDPDIRSQSVKSIVEYFQNQTGLSVTLPVIKEDVQLVGAALPRIKGVQVPLIFYMHDETPIALFVVCNSDSLPGYGINIDFSRMKGVSKDNMMLYTDTGYCGSCQIIGWKEAGNEYVMISNLNSDKMMRILTKV</sequence>
<dbReference type="AlphaFoldDB" id="A0A0F9KA67"/>
<evidence type="ECO:0000259" key="2">
    <source>
        <dbReference type="Pfam" id="PF13490"/>
    </source>
</evidence>
<keyword evidence="1" id="KW-1133">Transmembrane helix</keyword>
<dbReference type="Pfam" id="PF13490">
    <property type="entry name" value="zf-HC2"/>
    <property type="match status" value="1"/>
</dbReference>
<gene>
    <name evidence="3" type="ORF">LCGC14_1429750</name>
</gene>
<proteinExistence type="predicted"/>
<keyword evidence="1" id="KW-0472">Membrane</keyword>
<organism evidence="3">
    <name type="scientific">marine sediment metagenome</name>
    <dbReference type="NCBI Taxonomy" id="412755"/>
    <lineage>
        <taxon>unclassified sequences</taxon>
        <taxon>metagenomes</taxon>
        <taxon>ecological metagenomes</taxon>
    </lineage>
</organism>
<dbReference type="EMBL" id="LAZR01009619">
    <property type="protein sequence ID" value="KKM71526.1"/>
    <property type="molecule type" value="Genomic_DNA"/>
</dbReference>
<reference evidence="3" key="1">
    <citation type="journal article" date="2015" name="Nature">
        <title>Complex archaea that bridge the gap between prokaryotes and eukaryotes.</title>
        <authorList>
            <person name="Spang A."/>
            <person name="Saw J.H."/>
            <person name="Jorgensen S.L."/>
            <person name="Zaremba-Niedzwiedzka K."/>
            <person name="Martijn J."/>
            <person name="Lind A.E."/>
            <person name="van Eijk R."/>
            <person name="Schleper C."/>
            <person name="Guy L."/>
            <person name="Ettema T.J."/>
        </authorList>
    </citation>
    <scope>NUCLEOTIDE SEQUENCE</scope>
</reference>
<comment type="caution">
    <text evidence="3">The sequence shown here is derived from an EMBL/GenBank/DDBJ whole genome shotgun (WGS) entry which is preliminary data.</text>
</comment>
<evidence type="ECO:0000256" key="1">
    <source>
        <dbReference type="SAM" id="Phobius"/>
    </source>
</evidence>
<accession>A0A0F9KA67</accession>
<name>A0A0F9KA67_9ZZZZ</name>
<feature type="transmembrane region" description="Helical" evidence="1">
    <location>
        <begin position="91"/>
        <end position="110"/>
    </location>
</feature>
<feature type="domain" description="Putative zinc-finger" evidence="2">
    <location>
        <begin position="3"/>
        <end position="36"/>
    </location>
</feature>
<dbReference type="InterPro" id="IPR027383">
    <property type="entry name" value="Znf_put"/>
</dbReference>
<protein>
    <recommendedName>
        <fullName evidence="2">Putative zinc-finger domain-containing protein</fullName>
    </recommendedName>
</protein>
<keyword evidence="1" id="KW-0812">Transmembrane</keyword>
<evidence type="ECO:0000313" key="3">
    <source>
        <dbReference type="EMBL" id="KKM71526.1"/>
    </source>
</evidence>